<evidence type="ECO:0000259" key="6">
    <source>
        <dbReference type="Pfam" id="PF01494"/>
    </source>
</evidence>
<accession>A0ABY0HKC2</accession>
<proteinExistence type="inferred from homology"/>
<dbReference type="Gene3D" id="3.50.50.60">
    <property type="entry name" value="FAD/NAD(P)-binding domain"/>
    <property type="match status" value="2"/>
</dbReference>
<evidence type="ECO:0000256" key="2">
    <source>
        <dbReference type="ARBA" id="ARBA00007992"/>
    </source>
</evidence>
<dbReference type="SUPFAM" id="SSF51905">
    <property type="entry name" value="FAD/NAD(P)-binding domain"/>
    <property type="match status" value="1"/>
</dbReference>
<gene>
    <name evidence="7" type="ORF">DL762_000829</name>
</gene>
<dbReference type="Proteomes" id="UP000294003">
    <property type="component" value="Unassembled WGS sequence"/>
</dbReference>
<evidence type="ECO:0000256" key="5">
    <source>
        <dbReference type="ARBA" id="ARBA00023002"/>
    </source>
</evidence>
<sequence length="378" mass="40988">MPDCPPCRRRPRLAVRRANHLRQELGPNSRVKLLTGGVCGDISHDSGFIEPVTACNAVDPISAHRFSERGAAVGLGTNAQQALEHVLPGRKDDLLKRAGAVPMNSSRSVVGSGPYAGQTIFDLSGADPGIIVHRASLLRELVAPLPQDSLHTNKRLAAINPTPDMDGVELVFEDRTVDRFDAVIGADGIFSSVRSYVLQDDAGQFAASPAGFWDCRNLTLSSWLDGPIAKGMIELCLEQDDLHGYSQWEHKATPTYVNGIVCVIGDAAHATTPWQGSGAAMAFEDAVILKEVLGNITSSTDIKAPFKAYDAIRRPRCQRVIDSSRETGLVLCGQHADAGLDPEKLRALLAPRWDFIYGLDMSAHKQEALHKLREMQQS</sequence>
<reference evidence="7 8" key="1">
    <citation type="submission" date="2018-06" db="EMBL/GenBank/DDBJ databases">
        <title>Complete Genomes of Monosporascus.</title>
        <authorList>
            <person name="Robinson A.J."/>
            <person name="Natvig D.O."/>
        </authorList>
    </citation>
    <scope>NUCLEOTIDE SEQUENCE [LARGE SCALE GENOMIC DNA]</scope>
    <source>
        <strain evidence="7 8">CBS 609.92</strain>
    </source>
</reference>
<evidence type="ECO:0000313" key="7">
    <source>
        <dbReference type="EMBL" id="RYO93874.1"/>
    </source>
</evidence>
<dbReference type="EMBL" id="QJNS01000014">
    <property type="protein sequence ID" value="RYO93874.1"/>
    <property type="molecule type" value="Genomic_DNA"/>
</dbReference>
<comment type="pathway">
    <text evidence="1">Secondary metabolite biosynthesis.</text>
</comment>
<evidence type="ECO:0000313" key="8">
    <source>
        <dbReference type="Proteomes" id="UP000294003"/>
    </source>
</evidence>
<comment type="caution">
    <text evidence="7">The sequence shown here is derived from an EMBL/GenBank/DDBJ whole genome shotgun (WGS) entry which is preliminary data.</text>
</comment>
<dbReference type="InterPro" id="IPR051104">
    <property type="entry name" value="FAD_monoxygenase"/>
</dbReference>
<keyword evidence="4" id="KW-0274">FAD</keyword>
<organism evidence="7 8">
    <name type="scientific">Monosporascus cannonballus</name>
    <dbReference type="NCBI Taxonomy" id="155416"/>
    <lineage>
        <taxon>Eukaryota</taxon>
        <taxon>Fungi</taxon>
        <taxon>Dikarya</taxon>
        <taxon>Ascomycota</taxon>
        <taxon>Pezizomycotina</taxon>
        <taxon>Sordariomycetes</taxon>
        <taxon>Xylariomycetidae</taxon>
        <taxon>Xylariales</taxon>
        <taxon>Xylariales incertae sedis</taxon>
        <taxon>Monosporascus</taxon>
    </lineage>
</organism>
<dbReference type="PANTHER" id="PTHR46720">
    <property type="entry name" value="HYDROXYLASE, PUTATIVE (AFU_ORTHOLOGUE AFUA_3G01460)-RELATED"/>
    <property type="match status" value="1"/>
</dbReference>
<dbReference type="InterPro" id="IPR036188">
    <property type="entry name" value="FAD/NAD-bd_sf"/>
</dbReference>
<feature type="domain" description="FAD-binding" evidence="6">
    <location>
        <begin position="247"/>
        <end position="323"/>
    </location>
</feature>
<evidence type="ECO:0000256" key="1">
    <source>
        <dbReference type="ARBA" id="ARBA00005179"/>
    </source>
</evidence>
<keyword evidence="8" id="KW-1185">Reference proteome</keyword>
<evidence type="ECO:0000256" key="4">
    <source>
        <dbReference type="ARBA" id="ARBA00022827"/>
    </source>
</evidence>
<protein>
    <recommendedName>
        <fullName evidence="6">FAD-binding domain-containing protein</fullName>
    </recommendedName>
</protein>
<comment type="similarity">
    <text evidence="2">Belongs to the paxM FAD-dependent monooxygenase family.</text>
</comment>
<dbReference type="InterPro" id="IPR002938">
    <property type="entry name" value="FAD-bd"/>
</dbReference>
<dbReference type="PANTHER" id="PTHR46720:SF3">
    <property type="entry name" value="FAD-BINDING DOMAIN-CONTAINING PROTEIN-RELATED"/>
    <property type="match status" value="1"/>
</dbReference>
<keyword evidence="5" id="KW-0560">Oxidoreductase</keyword>
<evidence type="ECO:0000256" key="3">
    <source>
        <dbReference type="ARBA" id="ARBA00022630"/>
    </source>
</evidence>
<dbReference type="Pfam" id="PF01494">
    <property type="entry name" value="FAD_binding_3"/>
    <property type="match status" value="1"/>
</dbReference>
<name>A0ABY0HKC2_9PEZI</name>
<keyword evidence="3" id="KW-0285">Flavoprotein</keyword>